<feature type="compositionally biased region" description="Low complexity" evidence="1">
    <location>
        <begin position="44"/>
        <end position="57"/>
    </location>
</feature>
<name>A0ABN3J8A8_9ACTN</name>
<keyword evidence="2" id="KW-1133">Transmembrane helix</keyword>
<feature type="transmembrane region" description="Helical" evidence="2">
    <location>
        <begin position="296"/>
        <end position="326"/>
    </location>
</feature>
<feature type="region of interest" description="Disordered" evidence="1">
    <location>
        <begin position="1"/>
        <end position="92"/>
    </location>
</feature>
<feature type="compositionally biased region" description="Polar residues" evidence="1">
    <location>
        <begin position="1"/>
        <end position="13"/>
    </location>
</feature>
<keyword evidence="2" id="KW-0812">Transmembrane</keyword>
<feature type="transmembrane region" description="Helical" evidence="2">
    <location>
        <begin position="262"/>
        <end position="284"/>
    </location>
</feature>
<organism evidence="3 4">
    <name type="scientific">Streptomyces macrosporus</name>
    <dbReference type="NCBI Taxonomy" id="44032"/>
    <lineage>
        <taxon>Bacteria</taxon>
        <taxon>Bacillati</taxon>
        <taxon>Actinomycetota</taxon>
        <taxon>Actinomycetes</taxon>
        <taxon>Kitasatosporales</taxon>
        <taxon>Streptomycetaceae</taxon>
        <taxon>Streptomyces</taxon>
    </lineage>
</organism>
<dbReference type="EMBL" id="BAAASZ010000003">
    <property type="protein sequence ID" value="GAA2423677.1"/>
    <property type="molecule type" value="Genomic_DNA"/>
</dbReference>
<evidence type="ECO:0000256" key="2">
    <source>
        <dbReference type="SAM" id="Phobius"/>
    </source>
</evidence>
<comment type="caution">
    <text evidence="3">The sequence shown here is derived from an EMBL/GenBank/DDBJ whole genome shotgun (WGS) entry which is preliminary data.</text>
</comment>
<keyword evidence="2" id="KW-0472">Membrane</keyword>
<feature type="transmembrane region" description="Helical" evidence="2">
    <location>
        <begin position="98"/>
        <end position="118"/>
    </location>
</feature>
<feature type="transmembrane region" description="Helical" evidence="2">
    <location>
        <begin position="138"/>
        <end position="157"/>
    </location>
</feature>
<gene>
    <name evidence="3" type="ORF">GCM10010405_02470</name>
</gene>
<accession>A0ABN3J8A8</accession>
<feature type="transmembrane region" description="Helical" evidence="2">
    <location>
        <begin position="419"/>
        <end position="440"/>
    </location>
</feature>
<protein>
    <submittedName>
        <fullName evidence="3">Glycosyltransferase family 39 protein</fullName>
    </submittedName>
</protein>
<feature type="transmembrane region" description="Helical" evidence="2">
    <location>
        <begin position="169"/>
        <end position="187"/>
    </location>
</feature>
<keyword evidence="4" id="KW-1185">Reference proteome</keyword>
<evidence type="ECO:0000256" key="1">
    <source>
        <dbReference type="SAM" id="MobiDB-lite"/>
    </source>
</evidence>
<feature type="transmembrane region" description="Helical" evidence="2">
    <location>
        <begin position="346"/>
        <end position="370"/>
    </location>
</feature>
<dbReference type="Proteomes" id="UP001501638">
    <property type="component" value="Unassembled WGS sequence"/>
</dbReference>
<reference evidence="3 4" key="1">
    <citation type="journal article" date="2019" name="Int. J. Syst. Evol. Microbiol.">
        <title>The Global Catalogue of Microorganisms (GCM) 10K type strain sequencing project: providing services to taxonomists for standard genome sequencing and annotation.</title>
        <authorList>
            <consortium name="The Broad Institute Genomics Platform"/>
            <consortium name="The Broad Institute Genome Sequencing Center for Infectious Disease"/>
            <person name="Wu L."/>
            <person name="Ma J."/>
        </authorList>
    </citation>
    <scope>NUCLEOTIDE SEQUENCE [LARGE SCALE GENOMIC DNA]</scope>
    <source>
        <strain evidence="3 4">JCM 6305</strain>
    </source>
</reference>
<feature type="transmembrane region" description="Helical" evidence="2">
    <location>
        <begin position="452"/>
        <end position="473"/>
    </location>
</feature>
<feature type="transmembrane region" description="Helical" evidence="2">
    <location>
        <begin position="377"/>
        <end position="399"/>
    </location>
</feature>
<sequence length="522" mass="55322">MRVSVPSSQQALSPGNLRPGSSPVNGSPDTFDAAERRRSDGPVTSARAAAPGTAPRPSVRRMSTSPLRRERIPPSDAPVPGPHAELPPDRSRRTRRDLYAVGAALALFAAAALVGHFLHARETLLLRWPPLYARWEPHVGPGTLAALTFAVWTVGHGPALARRLPWRRLLPAAWGGAMVWTWSLALVDGWRHGVAGQLTSKHEYLRSVDDVHDIGATLRTFTDHILMDAPDNWPAHVAGHPPGALLTFVGLDRIGLAGGGWAAAWCVTVGTSATVAVLVTLRALCGEETARGAAPFLVLAPSAIWVGVSADGYFAAVAAWAVALAALSATGAVRAPRAAALGSGLLFGWTVHLSYGLTLMALPAAAVLVVARTARPVPYVLLGAVPWVVAFTAAGFWWYEGYTTLVERYYQGAAGVRPYAYYVWANLAAQVVVVGAATVAGLRRAAEVRRGALVVLLAGALCAVLVADLSGLSKAETERIWLPFTLWLLPAAALLPERGRRWWLAGQAASALAVNHLFITGW</sequence>
<proteinExistence type="predicted"/>
<evidence type="ECO:0000313" key="3">
    <source>
        <dbReference type="EMBL" id="GAA2423677.1"/>
    </source>
</evidence>
<evidence type="ECO:0000313" key="4">
    <source>
        <dbReference type="Proteomes" id="UP001501638"/>
    </source>
</evidence>